<dbReference type="InterPro" id="IPR008878">
    <property type="entry name" value="Transposase_IS66_Orf2"/>
</dbReference>
<dbReference type="NCBIfam" id="NF033819">
    <property type="entry name" value="IS66_TnpB"/>
    <property type="match status" value="1"/>
</dbReference>
<organism evidence="1 2">
    <name type="scientific">Candidatus Weimeria bifida</name>
    <dbReference type="NCBI Taxonomy" id="2599074"/>
    <lineage>
        <taxon>Bacteria</taxon>
        <taxon>Bacillati</taxon>
        <taxon>Bacillota</taxon>
        <taxon>Clostridia</taxon>
        <taxon>Lachnospirales</taxon>
        <taxon>Lachnospiraceae</taxon>
        <taxon>Candidatus Weimeria</taxon>
    </lineage>
</organism>
<dbReference type="PANTHER" id="PTHR36455">
    <property type="match status" value="1"/>
</dbReference>
<dbReference type="AlphaFoldDB" id="A0A6N7J1Q1"/>
<gene>
    <name evidence="1" type="primary">tnpB</name>
    <name evidence="1" type="ORF">FRC54_08805</name>
</gene>
<dbReference type="EMBL" id="VOGC01000007">
    <property type="protein sequence ID" value="MQN01985.1"/>
    <property type="molecule type" value="Genomic_DNA"/>
</dbReference>
<dbReference type="PANTHER" id="PTHR36455:SF1">
    <property type="entry name" value="BLR8292 PROTEIN"/>
    <property type="match status" value="1"/>
</dbReference>
<protein>
    <submittedName>
        <fullName evidence="1">IS66 family insertion sequence element accessory protein TnpB</fullName>
    </submittedName>
</protein>
<keyword evidence="2" id="KW-1185">Reference proteome</keyword>
<evidence type="ECO:0000313" key="2">
    <source>
        <dbReference type="Proteomes" id="UP000460257"/>
    </source>
</evidence>
<comment type="caution">
    <text evidence="1">The sequence shown here is derived from an EMBL/GenBank/DDBJ whole genome shotgun (WGS) entry which is preliminary data.</text>
</comment>
<dbReference type="Pfam" id="PF05717">
    <property type="entry name" value="TnpB_IS66"/>
    <property type="match status" value="1"/>
</dbReference>
<name>A0A6N7J1Q1_9FIRM</name>
<accession>A0A6N7J1Q1</accession>
<proteinExistence type="predicted"/>
<dbReference type="Proteomes" id="UP000460257">
    <property type="component" value="Unassembled WGS sequence"/>
</dbReference>
<reference evidence="1" key="1">
    <citation type="journal article" date="2020" name="Appl. Environ. Microbiol.">
        <title>Medium-Chain Fatty Acid Synthesis by 'Candidatus Weimeria bifida' gen. nov., sp. nov., and 'Candidatus Pseudoramibacter fermentans' sp. nov.</title>
        <authorList>
            <person name="Scarborough M.J."/>
            <person name="Myers K.S."/>
            <person name="Donohue T.J."/>
            <person name="Noguera D.R."/>
        </authorList>
    </citation>
    <scope>NUCLEOTIDE SEQUENCE</scope>
    <source>
        <strain evidence="1">LCO1.1</strain>
    </source>
</reference>
<evidence type="ECO:0000313" key="1">
    <source>
        <dbReference type="EMBL" id="MQN01985.1"/>
    </source>
</evidence>
<sequence>MLSDAKGFTHIYLCCNYTDMRKGIDGLIKTVTNTFGLDPAEPGSIFLFCRRSDRMKALLYEGNGWLMCYKRFTNGKLQWPRTPAEAKVISQRQYSGLWRD</sequence>